<dbReference type="EMBL" id="JBEDUW010000087">
    <property type="protein sequence ID" value="KAK9906176.1"/>
    <property type="molecule type" value="Genomic_DNA"/>
</dbReference>
<proteinExistence type="predicted"/>
<name>A0AAW1VSB0_RUBAR</name>
<keyword evidence="4" id="KW-1185">Reference proteome</keyword>
<dbReference type="Pfam" id="PF23247">
    <property type="entry name" value="LRR_RPS2"/>
    <property type="match status" value="1"/>
</dbReference>
<dbReference type="PANTHER" id="PTHR36766">
    <property type="entry name" value="PLANT BROAD-SPECTRUM MILDEW RESISTANCE PROTEIN RPW8"/>
    <property type="match status" value="1"/>
</dbReference>
<evidence type="ECO:0000256" key="1">
    <source>
        <dbReference type="ARBA" id="ARBA00022821"/>
    </source>
</evidence>
<evidence type="ECO:0000259" key="2">
    <source>
        <dbReference type="Pfam" id="PF23247"/>
    </source>
</evidence>
<reference evidence="3 4" key="1">
    <citation type="journal article" date="2023" name="G3 (Bethesda)">
        <title>A chromosome-length genome assembly and annotation of blackberry (Rubus argutus, cv. 'Hillquist').</title>
        <authorList>
            <person name="Bruna T."/>
            <person name="Aryal R."/>
            <person name="Dudchenko O."/>
            <person name="Sargent D.J."/>
            <person name="Mead D."/>
            <person name="Buti M."/>
            <person name="Cavallini A."/>
            <person name="Hytonen T."/>
            <person name="Andres J."/>
            <person name="Pham M."/>
            <person name="Weisz D."/>
            <person name="Mascagni F."/>
            <person name="Usai G."/>
            <person name="Natali L."/>
            <person name="Bassil N."/>
            <person name="Fernandez G.E."/>
            <person name="Lomsadze A."/>
            <person name="Armour M."/>
            <person name="Olukolu B."/>
            <person name="Poorten T."/>
            <person name="Britton C."/>
            <person name="Davik J."/>
            <person name="Ashrafi H."/>
            <person name="Aiden E.L."/>
            <person name="Borodovsky M."/>
            <person name="Worthington M."/>
        </authorList>
    </citation>
    <scope>NUCLEOTIDE SEQUENCE [LARGE SCALE GENOMIC DNA]</scope>
    <source>
        <strain evidence="3">PI 553951</strain>
    </source>
</reference>
<evidence type="ECO:0000313" key="4">
    <source>
        <dbReference type="Proteomes" id="UP001457282"/>
    </source>
</evidence>
<dbReference type="GO" id="GO:0006952">
    <property type="term" value="P:defense response"/>
    <property type="evidence" value="ECO:0007669"/>
    <property type="project" value="UniProtKB-KW"/>
</dbReference>
<sequence>MDAVESVGPEFYGECDLPFQALEILEFEKLKNWKEWSPYQQDQEIRVFSYLKKLSIWDCPKLEGSLPEQLDSLTKLQISGCEELVVSISNYKQLHESDIENCKLLMHTSPVHFELLESLSFSYISELKFQTEAFMKSLGKVKDLVIIGCEELTSSFQNEDRLLQHLISLGDLHIEDNCALVEKLGKEAEQLLQLRILDCKLEFLTLSKCAGLLKVPEGLHHLTSLQELEISECSSLVSFADVGLPPSLKVITIEKCPSLLYFARCQVPPSLRRIEIGDCENLKSLIEKEEEVVDDCCLEFLEIYNCPSLLSLLCKGQVARALKELQITSCRQLELITDRFLDDTCQLENIFIDNCPNLKSLSLCHPHQSSIISYFELSKSCFVTIYEYEAKKDGYLKLREIGD</sequence>
<evidence type="ECO:0000313" key="3">
    <source>
        <dbReference type="EMBL" id="KAK9906176.1"/>
    </source>
</evidence>
<comment type="caution">
    <text evidence="3">The sequence shown here is derived from an EMBL/GenBank/DDBJ whole genome shotgun (WGS) entry which is preliminary data.</text>
</comment>
<dbReference type="InterPro" id="IPR032675">
    <property type="entry name" value="LRR_dom_sf"/>
</dbReference>
<dbReference type="Gene3D" id="3.80.10.10">
    <property type="entry name" value="Ribonuclease Inhibitor"/>
    <property type="match status" value="2"/>
</dbReference>
<dbReference type="AlphaFoldDB" id="A0AAW1VSB0"/>
<dbReference type="Proteomes" id="UP001457282">
    <property type="component" value="Unassembled WGS sequence"/>
</dbReference>
<organism evidence="3 4">
    <name type="scientific">Rubus argutus</name>
    <name type="common">Southern blackberry</name>
    <dbReference type="NCBI Taxonomy" id="59490"/>
    <lineage>
        <taxon>Eukaryota</taxon>
        <taxon>Viridiplantae</taxon>
        <taxon>Streptophyta</taxon>
        <taxon>Embryophyta</taxon>
        <taxon>Tracheophyta</taxon>
        <taxon>Spermatophyta</taxon>
        <taxon>Magnoliopsida</taxon>
        <taxon>eudicotyledons</taxon>
        <taxon>Gunneridae</taxon>
        <taxon>Pentapetalae</taxon>
        <taxon>rosids</taxon>
        <taxon>fabids</taxon>
        <taxon>Rosales</taxon>
        <taxon>Rosaceae</taxon>
        <taxon>Rosoideae</taxon>
        <taxon>Rosoideae incertae sedis</taxon>
        <taxon>Rubus</taxon>
    </lineage>
</organism>
<feature type="domain" description="Disease resistance protein At4g27190-like leucine-rich repeats" evidence="2">
    <location>
        <begin position="199"/>
        <end position="330"/>
    </location>
</feature>
<dbReference type="PANTHER" id="PTHR36766:SF61">
    <property type="entry name" value="NB-ARC DOMAIN DISEASE RESISTANCE PROTEIN"/>
    <property type="match status" value="1"/>
</dbReference>
<gene>
    <name evidence="3" type="ORF">M0R45_002835</name>
</gene>
<protein>
    <recommendedName>
        <fullName evidence="2">Disease resistance protein At4g27190-like leucine-rich repeats domain-containing protein</fullName>
    </recommendedName>
</protein>
<accession>A0AAW1VSB0</accession>
<dbReference type="SUPFAM" id="SSF52058">
    <property type="entry name" value="L domain-like"/>
    <property type="match status" value="1"/>
</dbReference>
<keyword evidence="1" id="KW-0611">Plant defense</keyword>
<dbReference type="InterPro" id="IPR057135">
    <property type="entry name" value="At4g27190-like_LRR"/>
</dbReference>